<dbReference type="Proteomes" id="UP000011115">
    <property type="component" value="Unassembled WGS sequence"/>
</dbReference>
<dbReference type="PaxDb" id="4113-PGSC0003DMT400090122"/>
<feature type="region of interest" description="Disordered" evidence="1">
    <location>
        <begin position="39"/>
        <end position="168"/>
    </location>
</feature>
<dbReference type="OMA" id="TWISDIA"/>
<feature type="compositionally biased region" description="Polar residues" evidence="1">
    <location>
        <begin position="126"/>
        <end position="140"/>
    </location>
</feature>
<organism evidence="2 3">
    <name type="scientific">Solanum tuberosum</name>
    <name type="common">Potato</name>
    <dbReference type="NCBI Taxonomy" id="4113"/>
    <lineage>
        <taxon>Eukaryota</taxon>
        <taxon>Viridiplantae</taxon>
        <taxon>Streptophyta</taxon>
        <taxon>Embryophyta</taxon>
        <taxon>Tracheophyta</taxon>
        <taxon>Spermatophyta</taxon>
        <taxon>Magnoliopsida</taxon>
        <taxon>eudicotyledons</taxon>
        <taxon>Gunneridae</taxon>
        <taxon>Pentapetalae</taxon>
        <taxon>asterids</taxon>
        <taxon>lamiids</taxon>
        <taxon>Solanales</taxon>
        <taxon>Solanaceae</taxon>
        <taxon>Solanoideae</taxon>
        <taxon>Solaneae</taxon>
        <taxon>Solanum</taxon>
    </lineage>
</organism>
<evidence type="ECO:0000313" key="3">
    <source>
        <dbReference type="Proteomes" id="UP000011115"/>
    </source>
</evidence>
<accession>M1DJP6</accession>
<protein>
    <submittedName>
        <fullName evidence="2">Uncharacterized protein</fullName>
    </submittedName>
</protein>
<dbReference type="EnsemblPlants" id="PGSC0003DMT400090122">
    <property type="protein sequence ID" value="PGSC0003DMT400090122"/>
    <property type="gene ID" value="PGSC0003DMG400039693"/>
</dbReference>
<feature type="compositionally biased region" description="Low complexity" evidence="1">
    <location>
        <begin position="47"/>
        <end position="93"/>
    </location>
</feature>
<dbReference type="eggNOG" id="ENOG502R5AF">
    <property type="taxonomic scope" value="Eukaryota"/>
</dbReference>
<dbReference type="Gramene" id="PGSC0003DMT400090122">
    <property type="protein sequence ID" value="PGSC0003DMT400090122"/>
    <property type="gene ID" value="PGSC0003DMG400039693"/>
</dbReference>
<evidence type="ECO:0000256" key="1">
    <source>
        <dbReference type="SAM" id="MobiDB-lite"/>
    </source>
</evidence>
<name>M1DJP6_SOLTU</name>
<dbReference type="HOGENOM" id="CLU_057232_0_0_1"/>
<feature type="compositionally biased region" description="Basic and acidic residues" evidence="1">
    <location>
        <begin position="99"/>
        <end position="108"/>
    </location>
</feature>
<evidence type="ECO:0000313" key="2">
    <source>
        <dbReference type="EnsemblPlants" id="PGSC0003DMT400090122"/>
    </source>
</evidence>
<dbReference type="AlphaFoldDB" id="M1DJP6"/>
<proteinExistence type="predicted"/>
<sequence length="237" mass="25508">MTRIVDMVKFADTWISDIAPMARLILDENKDKSRACKVGVHTSQLASHSSQFTTGQSSQGSSHPEPTSSSHPGPTRFNQPSSTTSSNHASSTTVCGDTSRFKMAKETVKTSQPPPFVDTSIPVTRGITNQLPPRTRQTAGQKRGRVATGEDSAVGVPKRPTNGRSSNVGFGIYTSASGTQILNPGTSSHRILPTSSSYKDASSMGIDLSFKPRGLRWKNKDVVTTSQLQQMANKKKK</sequence>
<keyword evidence="3" id="KW-1185">Reference proteome</keyword>
<dbReference type="InParanoid" id="M1DJP6"/>
<reference evidence="2" key="2">
    <citation type="submission" date="2015-06" db="UniProtKB">
        <authorList>
            <consortium name="EnsemblPlants"/>
        </authorList>
    </citation>
    <scope>IDENTIFICATION</scope>
    <source>
        <strain evidence="2">DM1-3 516 R44</strain>
    </source>
</reference>
<reference evidence="3" key="1">
    <citation type="journal article" date="2011" name="Nature">
        <title>Genome sequence and analysis of the tuber crop potato.</title>
        <authorList>
            <consortium name="The Potato Genome Sequencing Consortium"/>
        </authorList>
    </citation>
    <scope>NUCLEOTIDE SEQUENCE [LARGE SCALE GENOMIC DNA]</scope>
    <source>
        <strain evidence="3">cv. DM1-3 516 R44</strain>
    </source>
</reference>